<feature type="region of interest" description="Disordered" evidence="2">
    <location>
        <begin position="1"/>
        <end position="53"/>
    </location>
</feature>
<evidence type="ECO:0000256" key="2">
    <source>
        <dbReference type="SAM" id="MobiDB-lite"/>
    </source>
</evidence>
<dbReference type="STRING" id="1122973.GCA_000379925_00781"/>
<reference evidence="3 4" key="1">
    <citation type="submission" date="2019-03" db="EMBL/GenBank/DDBJ databases">
        <title>Porphyromonas levii Isolated from the Uterus of Dairy Cows.</title>
        <authorList>
            <person name="Francis A.M."/>
        </authorList>
    </citation>
    <scope>NUCLEOTIDE SEQUENCE [LARGE SCALE GENOMIC DNA]</scope>
    <source>
        <strain evidence="3 4">AF5678</strain>
    </source>
</reference>
<keyword evidence="1" id="KW-0175">Coiled coil</keyword>
<name>A0A4Y8WM73_9PORP</name>
<gene>
    <name evidence="3" type="ORF">E4P47_10025</name>
</gene>
<organism evidence="3 4">
    <name type="scientific">Porphyromonas levii</name>
    <dbReference type="NCBI Taxonomy" id="28114"/>
    <lineage>
        <taxon>Bacteria</taxon>
        <taxon>Pseudomonadati</taxon>
        <taxon>Bacteroidota</taxon>
        <taxon>Bacteroidia</taxon>
        <taxon>Bacteroidales</taxon>
        <taxon>Porphyromonadaceae</taxon>
        <taxon>Porphyromonas</taxon>
    </lineage>
</organism>
<evidence type="ECO:0000313" key="3">
    <source>
        <dbReference type="EMBL" id="TFH93818.1"/>
    </source>
</evidence>
<feature type="non-terminal residue" evidence="3">
    <location>
        <position position="176"/>
    </location>
</feature>
<feature type="compositionally biased region" description="Basic and acidic residues" evidence="2">
    <location>
        <begin position="33"/>
        <end position="44"/>
    </location>
</feature>
<evidence type="ECO:0000313" key="4">
    <source>
        <dbReference type="Proteomes" id="UP000297225"/>
    </source>
</evidence>
<dbReference type="RefSeq" id="WP_134852723.1">
    <property type="nucleotide sequence ID" value="NZ_SPNC01000314.1"/>
</dbReference>
<dbReference type="AlphaFoldDB" id="A0A4Y8WM73"/>
<evidence type="ECO:0000256" key="1">
    <source>
        <dbReference type="SAM" id="Coils"/>
    </source>
</evidence>
<feature type="compositionally biased region" description="Basic and acidic residues" evidence="2">
    <location>
        <begin position="1"/>
        <end position="14"/>
    </location>
</feature>
<proteinExistence type="predicted"/>
<accession>A0A4Y8WM73</accession>
<feature type="compositionally biased region" description="Acidic residues" evidence="2">
    <location>
        <begin position="15"/>
        <end position="25"/>
    </location>
</feature>
<dbReference type="EMBL" id="SPNC01000314">
    <property type="protein sequence ID" value="TFH93818.1"/>
    <property type="molecule type" value="Genomic_DNA"/>
</dbReference>
<sequence length="176" mass="20323">MKNKLAEKGQKKEEEEFEEDSEEDALSSSTSDDSLRQQNEERESCPVVTYSDKANAIRDENNRIDDIVNRENMALAVGAMPSYEDDPTSIDLQDLLDLKKAIKTMTRELTIARRSNADLQRLIKSLKREHEDALNRVVDTDLWEAEKRGWQQSFAVAFREYESQKASLPPKKREDN</sequence>
<feature type="coiled-coil region" evidence="1">
    <location>
        <begin position="109"/>
        <end position="136"/>
    </location>
</feature>
<dbReference type="Proteomes" id="UP000297225">
    <property type="component" value="Unassembled WGS sequence"/>
</dbReference>
<protein>
    <submittedName>
        <fullName evidence="3">Uncharacterized protein</fullName>
    </submittedName>
</protein>
<keyword evidence="4" id="KW-1185">Reference proteome</keyword>
<comment type="caution">
    <text evidence="3">The sequence shown here is derived from an EMBL/GenBank/DDBJ whole genome shotgun (WGS) entry which is preliminary data.</text>
</comment>